<dbReference type="SUPFAM" id="SSF48371">
    <property type="entry name" value="ARM repeat"/>
    <property type="match status" value="1"/>
</dbReference>
<evidence type="ECO:0000256" key="5">
    <source>
        <dbReference type="ARBA" id="ARBA00022490"/>
    </source>
</evidence>
<name>A0A6H5H2Q1_9HEMI</name>
<dbReference type="EMBL" id="CADCXU010022831">
    <property type="protein sequence ID" value="CAB0010169.1"/>
    <property type="molecule type" value="Genomic_DNA"/>
</dbReference>
<evidence type="ECO:0000256" key="1">
    <source>
        <dbReference type="ARBA" id="ARBA00004123"/>
    </source>
</evidence>
<dbReference type="Gene3D" id="1.25.10.10">
    <property type="entry name" value="Leucine-rich Repeat Variant"/>
    <property type="match status" value="1"/>
</dbReference>
<dbReference type="InterPro" id="IPR011989">
    <property type="entry name" value="ARM-like"/>
</dbReference>
<keyword evidence="5" id="KW-0963">Cytoplasm</keyword>
<keyword evidence="4" id="KW-0813">Transport</keyword>
<protein>
    <recommendedName>
        <fullName evidence="8">Exportin-4</fullName>
    </recommendedName>
</protein>
<dbReference type="OrthoDB" id="5548448at2759"/>
<proteinExistence type="inferred from homology"/>
<evidence type="ECO:0000256" key="3">
    <source>
        <dbReference type="ARBA" id="ARBA00009466"/>
    </source>
</evidence>
<dbReference type="GO" id="GO:0005643">
    <property type="term" value="C:nuclear pore"/>
    <property type="evidence" value="ECO:0007669"/>
    <property type="project" value="TreeGrafter"/>
</dbReference>
<dbReference type="GO" id="GO:0005737">
    <property type="term" value="C:cytoplasm"/>
    <property type="evidence" value="ECO:0007669"/>
    <property type="project" value="UniProtKB-SubCell"/>
</dbReference>
<accession>A0A6H5H2Q1</accession>
<evidence type="ECO:0000256" key="8">
    <source>
        <dbReference type="ARBA" id="ARBA00040444"/>
    </source>
</evidence>
<dbReference type="PANTHER" id="PTHR12596:SF1">
    <property type="entry name" value="EXPORTIN-4"/>
    <property type="match status" value="1"/>
</dbReference>
<dbReference type="PANTHER" id="PTHR12596">
    <property type="entry name" value="EXPORTIN 4,7-RELATED"/>
    <property type="match status" value="1"/>
</dbReference>
<evidence type="ECO:0000256" key="7">
    <source>
        <dbReference type="ARBA" id="ARBA00023242"/>
    </source>
</evidence>
<dbReference type="InterPro" id="IPR016024">
    <property type="entry name" value="ARM-type_fold"/>
</dbReference>
<sequence>TESSHVFSSIGSSCTSIFTINVSETCTVDYVLFETATTLKDALVREWKYLPEAEVSELRQFLLEYVIQKPTLRPYVRERILQQMLGCSIISAVIQEYSNTVKSSDIGLVWEDHFQLKKDFEFRKMIYNQFLGHPSMFSSTSSAGSKYSRLYKKMMGMLERSCEAEKSPSLKLSNQWKDFILDPNVTNLFFEDHRHLSALQVQADDHLFMEAFENLMKVWLTLLSDSSHFSDDFCNQASVEVFNTYIKCHLSPPDGTRGTGRELDAEEIEENDEIDQVKFKLQLIAVGVLGRRVISDFRPFRIDSFTMEL</sequence>
<dbReference type="GO" id="GO:0005049">
    <property type="term" value="F:nuclear export signal receptor activity"/>
    <property type="evidence" value="ECO:0007669"/>
    <property type="project" value="InterPro"/>
</dbReference>
<organism evidence="9 10">
    <name type="scientific">Nesidiocoris tenuis</name>
    <dbReference type="NCBI Taxonomy" id="355587"/>
    <lineage>
        <taxon>Eukaryota</taxon>
        <taxon>Metazoa</taxon>
        <taxon>Ecdysozoa</taxon>
        <taxon>Arthropoda</taxon>
        <taxon>Hexapoda</taxon>
        <taxon>Insecta</taxon>
        <taxon>Pterygota</taxon>
        <taxon>Neoptera</taxon>
        <taxon>Paraneoptera</taxon>
        <taxon>Hemiptera</taxon>
        <taxon>Heteroptera</taxon>
        <taxon>Panheteroptera</taxon>
        <taxon>Cimicomorpha</taxon>
        <taxon>Miridae</taxon>
        <taxon>Dicyphina</taxon>
        <taxon>Nesidiocoris</taxon>
    </lineage>
</organism>
<comment type="similarity">
    <text evidence="3">Belongs to the exportin family.</text>
</comment>
<comment type="subcellular location">
    <subcellularLocation>
        <location evidence="2">Cytoplasm</location>
    </subcellularLocation>
    <subcellularLocation>
        <location evidence="1">Nucleus</location>
    </subcellularLocation>
</comment>
<dbReference type="Proteomes" id="UP000479000">
    <property type="component" value="Unassembled WGS sequence"/>
</dbReference>
<gene>
    <name evidence="9" type="ORF">NTEN_LOCUS15220</name>
</gene>
<evidence type="ECO:0000256" key="2">
    <source>
        <dbReference type="ARBA" id="ARBA00004496"/>
    </source>
</evidence>
<evidence type="ECO:0000256" key="6">
    <source>
        <dbReference type="ARBA" id="ARBA00022927"/>
    </source>
</evidence>
<dbReference type="AlphaFoldDB" id="A0A6H5H2Q1"/>
<feature type="non-terminal residue" evidence="9">
    <location>
        <position position="1"/>
    </location>
</feature>
<keyword evidence="7" id="KW-0539">Nucleus</keyword>
<keyword evidence="10" id="KW-1185">Reference proteome</keyword>
<keyword evidence="6" id="KW-0653">Protein transport</keyword>
<reference evidence="9 10" key="1">
    <citation type="submission" date="2020-02" db="EMBL/GenBank/DDBJ databases">
        <authorList>
            <person name="Ferguson B K."/>
        </authorList>
    </citation>
    <scope>NUCLEOTIDE SEQUENCE [LARGE SCALE GENOMIC DNA]</scope>
</reference>
<evidence type="ECO:0000313" key="10">
    <source>
        <dbReference type="Proteomes" id="UP000479000"/>
    </source>
</evidence>
<dbReference type="GO" id="GO:0006611">
    <property type="term" value="P:protein export from nucleus"/>
    <property type="evidence" value="ECO:0007669"/>
    <property type="project" value="TreeGrafter"/>
</dbReference>
<evidence type="ECO:0000256" key="4">
    <source>
        <dbReference type="ARBA" id="ARBA00022448"/>
    </source>
</evidence>
<dbReference type="InterPro" id="IPR044189">
    <property type="entry name" value="XPO4/7-like"/>
</dbReference>
<evidence type="ECO:0000313" key="9">
    <source>
        <dbReference type="EMBL" id="CAB0010169.1"/>
    </source>
</evidence>